<feature type="region of interest" description="Disordered" evidence="1">
    <location>
        <begin position="216"/>
        <end position="266"/>
    </location>
</feature>
<dbReference type="Proteomes" id="UP000694620">
    <property type="component" value="Unassembled WGS sequence"/>
</dbReference>
<dbReference type="Gene3D" id="2.60.40.10">
    <property type="entry name" value="Immunoglobulins"/>
    <property type="match status" value="2"/>
</dbReference>
<organism evidence="3 4">
    <name type="scientific">Erpetoichthys calabaricus</name>
    <name type="common">Rope fish</name>
    <name type="synonym">Calamoichthys calabaricus</name>
    <dbReference type="NCBI Taxonomy" id="27687"/>
    <lineage>
        <taxon>Eukaryota</taxon>
        <taxon>Metazoa</taxon>
        <taxon>Chordata</taxon>
        <taxon>Craniata</taxon>
        <taxon>Vertebrata</taxon>
        <taxon>Euteleostomi</taxon>
        <taxon>Actinopterygii</taxon>
        <taxon>Polypteriformes</taxon>
        <taxon>Polypteridae</taxon>
        <taxon>Erpetoichthys</taxon>
    </lineage>
</organism>
<dbReference type="Ensembl" id="ENSECRT00000023419.1">
    <property type="protein sequence ID" value="ENSECRP00000022926.1"/>
    <property type="gene ID" value="ENSECRG00000015503.1"/>
</dbReference>
<feature type="domain" description="Ig-like" evidence="2">
    <location>
        <begin position="20"/>
        <end position="110"/>
    </location>
</feature>
<dbReference type="Pfam" id="PF13895">
    <property type="entry name" value="Ig_2"/>
    <property type="match status" value="2"/>
</dbReference>
<reference evidence="3" key="1">
    <citation type="submission" date="2025-08" db="UniProtKB">
        <authorList>
            <consortium name="Ensembl"/>
        </authorList>
    </citation>
    <scope>IDENTIFICATION</scope>
</reference>
<dbReference type="InterPro" id="IPR003599">
    <property type="entry name" value="Ig_sub"/>
</dbReference>
<dbReference type="SUPFAM" id="SSF48726">
    <property type="entry name" value="Immunoglobulin"/>
    <property type="match status" value="2"/>
</dbReference>
<evidence type="ECO:0000313" key="4">
    <source>
        <dbReference type="Proteomes" id="UP000694620"/>
    </source>
</evidence>
<dbReference type="InterPro" id="IPR013783">
    <property type="entry name" value="Ig-like_fold"/>
</dbReference>
<proteinExistence type="predicted"/>
<dbReference type="PANTHER" id="PTHR46013">
    <property type="entry name" value="VASCULAR CELL ADHESION MOLECULE 1"/>
    <property type="match status" value="1"/>
</dbReference>
<reference evidence="3" key="2">
    <citation type="submission" date="2025-09" db="UniProtKB">
        <authorList>
            <consortium name="Ensembl"/>
        </authorList>
    </citation>
    <scope>IDENTIFICATION</scope>
</reference>
<evidence type="ECO:0000313" key="3">
    <source>
        <dbReference type="Ensembl" id="ENSECRP00000022926.1"/>
    </source>
</evidence>
<dbReference type="InterPro" id="IPR007110">
    <property type="entry name" value="Ig-like_dom"/>
</dbReference>
<name>A0A8C4XDI4_ERPCA</name>
<dbReference type="GeneTree" id="ENSGT01150000286924"/>
<evidence type="ECO:0000259" key="2">
    <source>
        <dbReference type="PROSITE" id="PS50835"/>
    </source>
</evidence>
<dbReference type="SMART" id="SM00409">
    <property type="entry name" value="IG"/>
    <property type="match status" value="2"/>
</dbReference>
<sequence length="266" mass="29226">MTRPELEPGTLKTPGGCTKPRVPIFITLHLMRIKAGLMKREFMQIKSLGIEATAETVKENDAVTLRCTTTCSLPHRVFSWYRNGHPVNETSAQLVIQRVSLGHHGSYSCQTGITKSPAFLLDVQCESHSECFNSVSPTTCAQERKSVTLNCKASANPASSYTWVKENTGRVGAGEHLHISAFNVNDAGSYHCEATNIHGRAKSAVVKLTVNGDFGTPANHSESHYPQMAKTWNSGEPSQEWPADQNYPKSAETTHPRGHKRPQDNV</sequence>
<dbReference type="PROSITE" id="PS50835">
    <property type="entry name" value="IG_LIKE"/>
    <property type="match status" value="2"/>
</dbReference>
<accession>A0A8C4XDI4</accession>
<feature type="domain" description="Ig-like" evidence="2">
    <location>
        <begin position="117"/>
        <end position="209"/>
    </location>
</feature>
<dbReference type="AlphaFoldDB" id="A0A8C4XDI4"/>
<dbReference type="PANTHER" id="PTHR46013:SF4">
    <property type="entry name" value="B-CELL RECEPTOR CD22-RELATED"/>
    <property type="match status" value="1"/>
</dbReference>
<keyword evidence="4" id="KW-1185">Reference proteome</keyword>
<dbReference type="CDD" id="cd00096">
    <property type="entry name" value="Ig"/>
    <property type="match status" value="1"/>
</dbReference>
<evidence type="ECO:0000256" key="1">
    <source>
        <dbReference type="SAM" id="MobiDB-lite"/>
    </source>
</evidence>
<dbReference type="InterPro" id="IPR003598">
    <property type="entry name" value="Ig_sub2"/>
</dbReference>
<dbReference type="SMART" id="SM00408">
    <property type="entry name" value="IGc2"/>
    <property type="match status" value="2"/>
</dbReference>
<protein>
    <recommendedName>
        <fullName evidence="2">Ig-like domain-containing protein</fullName>
    </recommendedName>
</protein>
<dbReference type="InterPro" id="IPR036179">
    <property type="entry name" value="Ig-like_dom_sf"/>
</dbReference>